<feature type="region of interest" description="Disordered" evidence="1">
    <location>
        <begin position="42"/>
        <end position="61"/>
    </location>
</feature>
<comment type="caution">
    <text evidence="2">The sequence shown here is derived from an EMBL/GenBank/DDBJ whole genome shotgun (WGS) entry which is preliminary data.</text>
</comment>
<evidence type="ECO:0000256" key="1">
    <source>
        <dbReference type="SAM" id="MobiDB-lite"/>
    </source>
</evidence>
<protein>
    <submittedName>
        <fullName evidence="2">Uncharacterized protein</fullName>
    </submittedName>
</protein>
<organism evidence="2 3">
    <name type="scientific">Neoroseomonas terrae</name>
    <dbReference type="NCBI Taxonomy" id="424799"/>
    <lineage>
        <taxon>Bacteria</taxon>
        <taxon>Pseudomonadati</taxon>
        <taxon>Pseudomonadota</taxon>
        <taxon>Alphaproteobacteria</taxon>
        <taxon>Acetobacterales</taxon>
        <taxon>Acetobacteraceae</taxon>
        <taxon>Neoroseomonas</taxon>
    </lineage>
</organism>
<evidence type="ECO:0000313" key="3">
    <source>
        <dbReference type="Proteomes" id="UP000698752"/>
    </source>
</evidence>
<name>A0ABS5EQR5_9PROT</name>
<keyword evidence="3" id="KW-1185">Reference proteome</keyword>
<proteinExistence type="predicted"/>
<sequence length="61" mass="6461">MQPVQRTRAAGPGAQRVDAGGRIDIHVNQDGQVTRVEGRPNDRRISYDATGGTAPYMGAPA</sequence>
<reference evidence="3" key="1">
    <citation type="journal article" date="2021" name="Syst. Appl. Microbiol.">
        <title>Roseomonas hellenica sp. nov., isolated from roots of wild-growing Alkanna tinctoria.</title>
        <authorList>
            <person name="Rat A."/>
            <person name="Naranjo H.D."/>
            <person name="Lebbe L."/>
            <person name="Cnockaert M."/>
            <person name="Krigas N."/>
            <person name="Grigoriadou K."/>
            <person name="Maloupa E."/>
            <person name="Willems A."/>
        </authorList>
    </citation>
    <scope>NUCLEOTIDE SEQUENCE [LARGE SCALE GENOMIC DNA]</scope>
    <source>
        <strain evidence="3">LMG 31159</strain>
    </source>
</reference>
<gene>
    <name evidence="2" type="ORF">GXW78_26845</name>
</gene>
<dbReference type="EMBL" id="JAAEDI010000046">
    <property type="protein sequence ID" value="MBR0653300.1"/>
    <property type="molecule type" value="Genomic_DNA"/>
</dbReference>
<accession>A0ABS5EQR5</accession>
<dbReference type="Proteomes" id="UP000698752">
    <property type="component" value="Unassembled WGS sequence"/>
</dbReference>
<evidence type="ECO:0000313" key="2">
    <source>
        <dbReference type="EMBL" id="MBR0653300.1"/>
    </source>
</evidence>